<dbReference type="InterPro" id="IPR018612">
    <property type="entry name" value="NSRP1_N"/>
</dbReference>
<evidence type="ECO:0000259" key="4">
    <source>
        <dbReference type="Pfam" id="PF09745"/>
    </source>
</evidence>
<name>A0AAD9FU13_PAPLA</name>
<feature type="compositionally biased region" description="Polar residues" evidence="3">
    <location>
        <begin position="279"/>
        <end position="290"/>
    </location>
</feature>
<dbReference type="AlphaFoldDB" id="A0AAD9FU13"/>
<feature type="region of interest" description="Disordered" evidence="3">
    <location>
        <begin position="1"/>
        <end position="104"/>
    </location>
</feature>
<feature type="compositionally biased region" description="Basic and acidic residues" evidence="3">
    <location>
        <begin position="391"/>
        <end position="430"/>
    </location>
</feature>
<feature type="compositionally biased region" description="Basic and acidic residues" evidence="3">
    <location>
        <begin position="224"/>
        <end position="233"/>
    </location>
</feature>
<evidence type="ECO:0000256" key="3">
    <source>
        <dbReference type="SAM" id="MobiDB-lite"/>
    </source>
</evidence>
<dbReference type="EMBL" id="JAODAN010000002">
    <property type="protein sequence ID" value="KAK1926235.1"/>
    <property type="molecule type" value="Genomic_DNA"/>
</dbReference>
<comment type="caution">
    <text evidence="5">The sequence shown here is derived from an EMBL/GenBank/DDBJ whole genome shotgun (WGS) entry which is preliminary data.</text>
</comment>
<dbReference type="GO" id="GO:0000381">
    <property type="term" value="P:regulation of alternative mRNA splicing, via spliceosome"/>
    <property type="evidence" value="ECO:0007669"/>
    <property type="project" value="InterPro"/>
</dbReference>
<dbReference type="PANTHER" id="PTHR47845">
    <property type="entry name" value="NUCLEAR SPECKLE SPLICING REGULATORY PROTEIN 1 HOMOLOG"/>
    <property type="match status" value="1"/>
</dbReference>
<dbReference type="Pfam" id="PF09745">
    <property type="entry name" value="NSRP1_N"/>
    <property type="match status" value="1"/>
</dbReference>
<organism evidence="5 6">
    <name type="scientific">Papiliotrema laurentii</name>
    <name type="common">Cryptococcus laurentii</name>
    <dbReference type="NCBI Taxonomy" id="5418"/>
    <lineage>
        <taxon>Eukaryota</taxon>
        <taxon>Fungi</taxon>
        <taxon>Dikarya</taxon>
        <taxon>Basidiomycota</taxon>
        <taxon>Agaricomycotina</taxon>
        <taxon>Tremellomycetes</taxon>
        <taxon>Tremellales</taxon>
        <taxon>Rhynchogastremaceae</taxon>
        <taxon>Papiliotrema</taxon>
    </lineage>
</organism>
<comment type="similarity">
    <text evidence="1">Belongs to the NSRP1 family.</text>
</comment>
<feature type="compositionally biased region" description="Basic and acidic residues" evidence="3">
    <location>
        <begin position="352"/>
        <end position="382"/>
    </location>
</feature>
<accession>A0AAD9FU13</accession>
<evidence type="ECO:0000256" key="2">
    <source>
        <dbReference type="ARBA" id="ARBA00023054"/>
    </source>
</evidence>
<protein>
    <submittedName>
        <fullName evidence="5">Coiled-coil domain-containing protein 55-domain containing protein</fullName>
    </submittedName>
</protein>
<evidence type="ECO:0000256" key="1">
    <source>
        <dbReference type="ARBA" id="ARBA00010126"/>
    </source>
</evidence>
<feature type="compositionally biased region" description="Basic and acidic residues" evidence="3">
    <location>
        <begin position="94"/>
        <end position="104"/>
    </location>
</feature>
<sequence>MSDSTKISISIGGSRATPQTQPSAAAGMSNMERLLAQAKAKQAPPVKPKPKPVASLFADDDDDDDNTRSLPPPSLSAGPSKPRHAVKQPSGMSRAERKAQEEALKVDASVFDYDSVYDGMKAAERKREEAKKAEDAEKKPKYMDAFRASAQTRKLDKLRAEEKMLQLEREKEGDEFQDKEKFVTEAYKRQMEEVRKAEEEEKAREEALRKSNKGPGLTGMYQKMLEEDAERHAAAVAATTGSTAGPSLAIRPPTKEEYEPEAEYDPLLARQEKDRSKEAGTSSLSDQTGKQIDVNDDGEVVDKRSLLKAGLNIMKKPSPALPSSLLAGQRSGSSLEGPYKSRAVGSASSYQERMERERKRLADQMREEQEKKRAAEEARIREEEEAARRRREGDDGEAQRKREEARQKYLERKRQREEEAKGCHKRVKEG</sequence>
<feature type="domain" description="Nuclear speckle splicing regulatory protein 1 N-terminal" evidence="4">
    <location>
        <begin position="97"/>
        <end position="213"/>
    </location>
</feature>
<proteinExistence type="inferred from homology"/>
<dbReference type="PANTHER" id="PTHR47845:SF1">
    <property type="entry name" value="NUCLEAR SPECKLE SPLICING REGULATORY PROTEIN 1 HOMOLOG"/>
    <property type="match status" value="1"/>
</dbReference>
<evidence type="ECO:0000313" key="5">
    <source>
        <dbReference type="EMBL" id="KAK1926235.1"/>
    </source>
</evidence>
<evidence type="ECO:0000313" key="6">
    <source>
        <dbReference type="Proteomes" id="UP001182556"/>
    </source>
</evidence>
<feature type="region of interest" description="Disordered" evidence="3">
    <location>
        <begin position="196"/>
        <end position="430"/>
    </location>
</feature>
<dbReference type="InterPro" id="IPR053246">
    <property type="entry name" value="NS_splicing_regulatory_protein"/>
</dbReference>
<keyword evidence="6" id="KW-1185">Reference proteome</keyword>
<keyword evidence="2" id="KW-0175">Coiled coil</keyword>
<feature type="compositionally biased region" description="Low complexity" evidence="3">
    <location>
        <begin position="234"/>
        <end position="244"/>
    </location>
</feature>
<dbReference type="Proteomes" id="UP001182556">
    <property type="component" value="Unassembled WGS sequence"/>
</dbReference>
<feature type="compositionally biased region" description="Basic and acidic residues" evidence="3">
    <location>
        <begin position="196"/>
        <end position="209"/>
    </location>
</feature>
<gene>
    <name evidence="5" type="ORF">DB88DRAFT_436099</name>
</gene>
<reference evidence="5" key="1">
    <citation type="submission" date="2023-02" db="EMBL/GenBank/DDBJ databases">
        <title>Identification and recombinant expression of a fungal hydrolase from Papiliotrema laurentii that hydrolyzes apple cutin and clears colloidal polyester polyurethane.</title>
        <authorList>
            <consortium name="DOE Joint Genome Institute"/>
            <person name="Roman V.A."/>
            <person name="Bojanowski C."/>
            <person name="Crable B.R."/>
            <person name="Wagner D.N."/>
            <person name="Hung C.S."/>
            <person name="Nadeau L.J."/>
            <person name="Schratz L."/>
            <person name="Haridas S."/>
            <person name="Pangilinan J."/>
            <person name="Lipzen A."/>
            <person name="Na H."/>
            <person name="Yan M."/>
            <person name="Ng V."/>
            <person name="Grigoriev I.V."/>
            <person name="Spatafora J.W."/>
            <person name="Barlow D."/>
            <person name="Biffinger J."/>
            <person name="Kelley-Loughnane N."/>
            <person name="Varaljay V.A."/>
            <person name="Crookes-Goodson W.J."/>
        </authorList>
    </citation>
    <scope>NUCLEOTIDE SEQUENCE</scope>
    <source>
        <strain evidence="5">5307AH</strain>
    </source>
</reference>